<dbReference type="SMART" id="SM00507">
    <property type="entry name" value="HNHc"/>
    <property type="match status" value="1"/>
</dbReference>
<dbReference type="Proteomes" id="UP001056648">
    <property type="component" value="Chromosome 2"/>
</dbReference>
<gene>
    <name evidence="2" type="ORF">NDR89_23240</name>
</gene>
<name>A0ABY4VQH7_9BURK</name>
<dbReference type="Gene3D" id="1.10.30.50">
    <property type="match status" value="1"/>
</dbReference>
<dbReference type="PANTHER" id="PTHR33877:SF1">
    <property type="entry name" value="TYPE IV METHYL-DIRECTED RESTRICTION ENZYME ECOKMCRA"/>
    <property type="match status" value="1"/>
</dbReference>
<accession>A0ABY4VQH7</accession>
<dbReference type="RefSeq" id="WP_252252966.1">
    <property type="nucleotide sequence ID" value="NZ_CP098736.1"/>
</dbReference>
<keyword evidence="3" id="KW-1185">Reference proteome</keyword>
<sequence>MKENQSVAQILAEYSVLMERRTIAHIKPLVGGIWGDGEFWNAVVSPDGFETRYLVVDRIGATVIGVGQSPIAAREIARWAVAMFGGASVLADAVKERAHNIRAQQDDEWSSVAAQIDRIRQSSGVTSRRLKVFEKSKGVCHYCAKSIDLHGDWHVEHMTPKARGGSNDITNLVAACNSRKGTKTADEFMASL</sequence>
<reference evidence="2" key="1">
    <citation type="submission" date="2022-06" db="EMBL/GenBank/DDBJ databases">
        <title>Complete genome sequence and characterization of Cupriavidus gilardii QJ1 isolated from contaminating cells.</title>
        <authorList>
            <person name="Qi J."/>
        </authorList>
    </citation>
    <scope>NUCLEOTIDE SEQUENCE</scope>
    <source>
        <strain evidence="2">QJ1</strain>
    </source>
</reference>
<dbReference type="CDD" id="cd00085">
    <property type="entry name" value="HNHc"/>
    <property type="match status" value="1"/>
</dbReference>
<dbReference type="Pfam" id="PF01844">
    <property type="entry name" value="HNH"/>
    <property type="match status" value="1"/>
</dbReference>
<proteinExistence type="predicted"/>
<dbReference type="InterPro" id="IPR002711">
    <property type="entry name" value="HNH"/>
</dbReference>
<dbReference type="EMBL" id="CP098736">
    <property type="protein sequence ID" value="USE79509.1"/>
    <property type="molecule type" value="Genomic_DNA"/>
</dbReference>
<evidence type="ECO:0000259" key="1">
    <source>
        <dbReference type="SMART" id="SM00507"/>
    </source>
</evidence>
<dbReference type="GO" id="GO:0004519">
    <property type="term" value="F:endonuclease activity"/>
    <property type="evidence" value="ECO:0007669"/>
    <property type="project" value="UniProtKB-KW"/>
</dbReference>
<feature type="domain" description="HNH nuclease" evidence="1">
    <location>
        <begin position="127"/>
        <end position="181"/>
    </location>
</feature>
<keyword evidence="2" id="KW-0255">Endonuclease</keyword>
<keyword evidence="2" id="KW-0540">Nuclease</keyword>
<keyword evidence="2" id="KW-0378">Hydrolase</keyword>
<evidence type="ECO:0000313" key="2">
    <source>
        <dbReference type="EMBL" id="USE79509.1"/>
    </source>
</evidence>
<dbReference type="InterPro" id="IPR052892">
    <property type="entry name" value="NA-targeting_endonuclease"/>
</dbReference>
<organism evidence="2 3">
    <name type="scientific">Cupriavidus gilardii</name>
    <dbReference type="NCBI Taxonomy" id="82541"/>
    <lineage>
        <taxon>Bacteria</taxon>
        <taxon>Pseudomonadati</taxon>
        <taxon>Pseudomonadota</taxon>
        <taxon>Betaproteobacteria</taxon>
        <taxon>Burkholderiales</taxon>
        <taxon>Burkholderiaceae</taxon>
        <taxon>Cupriavidus</taxon>
    </lineage>
</organism>
<dbReference type="PANTHER" id="PTHR33877">
    <property type="entry name" value="SLL1193 PROTEIN"/>
    <property type="match status" value="1"/>
</dbReference>
<protein>
    <submittedName>
        <fullName evidence="2">HNH endonuclease</fullName>
    </submittedName>
</protein>
<dbReference type="InterPro" id="IPR003615">
    <property type="entry name" value="HNH_nuc"/>
</dbReference>
<evidence type="ECO:0000313" key="3">
    <source>
        <dbReference type="Proteomes" id="UP001056648"/>
    </source>
</evidence>